<dbReference type="InterPro" id="IPR025277">
    <property type="entry name" value="Apiosidase-like_cat_dom"/>
</dbReference>
<organism evidence="4 5">
    <name type="scientific">Massiliimalia timonensis</name>
    <dbReference type="NCBI Taxonomy" id="1987501"/>
    <lineage>
        <taxon>Bacteria</taxon>
        <taxon>Bacillati</taxon>
        <taxon>Bacillota</taxon>
        <taxon>Clostridia</taxon>
        <taxon>Eubacteriales</taxon>
        <taxon>Oscillospiraceae</taxon>
        <taxon>Massiliimalia</taxon>
    </lineage>
</organism>
<evidence type="ECO:0000313" key="4">
    <source>
        <dbReference type="EMBL" id="MBC8611977.1"/>
    </source>
</evidence>
<evidence type="ECO:0000313" key="5">
    <source>
        <dbReference type="Proteomes" id="UP000632659"/>
    </source>
</evidence>
<feature type="domain" description="DUF5060" evidence="2">
    <location>
        <begin position="3"/>
        <end position="68"/>
    </location>
</feature>
<dbReference type="Gene3D" id="2.60.40.10">
    <property type="entry name" value="Immunoglobulins"/>
    <property type="match status" value="1"/>
</dbReference>
<dbReference type="PANTHER" id="PTHR37836:SF2">
    <property type="entry name" value="DUF4038 DOMAIN-CONTAINING PROTEIN"/>
    <property type="match status" value="1"/>
</dbReference>
<reference evidence="4" key="1">
    <citation type="submission" date="2020-08" db="EMBL/GenBank/DDBJ databases">
        <title>Genome public.</title>
        <authorList>
            <person name="Liu C."/>
            <person name="Sun Q."/>
        </authorList>
    </citation>
    <scope>NUCLEOTIDE SEQUENCE</scope>
    <source>
        <strain evidence="4">NSJ-15</strain>
    </source>
</reference>
<feature type="domain" description="Apiosidase-like catalytic" evidence="1">
    <location>
        <begin position="97"/>
        <end position="378"/>
    </location>
</feature>
<evidence type="ECO:0000259" key="2">
    <source>
        <dbReference type="Pfam" id="PF16586"/>
    </source>
</evidence>
<dbReference type="InterPro" id="IPR017853">
    <property type="entry name" value="GH"/>
</dbReference>
<feature type="domain" description="DUF5605" evidence="3">
    <location>
        <begin position="443"/>
        <end position="508"/>
    </location>
</feature>
<dbReference type="Pfam" id="PF18310">
    <property type="entry name" value="DUF5605"/>
    <property type="match status" value="1"/>
</dbReference>
<dbReference type="InterPro" id="IPR013783">
    <property type="entry name" value="Ig-like_fold"/>
</dbReference>
<dbReference type="RefSeq" id="WP_187536851.1">
    <property type="nucleotide sequence ID" value="NZ_JACRTL010000009.1"/>
</dbReference>
<name>A0A8J6PCR2_9FIRM</name>
<dbReference type="InterPro" id="IPR032260">
    <property type="entry name" value="DUF5060"/>
</dbReference>
<proteinExistence type="predicted"/>
<sequence>MDTVEKWGVFEVAANGHADKNPFVDYTIQGTFSGKNETVTVDGFYDGNGMYKVRFMPSFEGEYTYKVSGTFSEEPIAGNFTVTAPSKGNHGPVRVANTYHLAYEDRTPYYSVGTTCYVWTHQSEELQQKTLDTLRKGYFNKIRFCVFPKHYDYNLREPITYPFEGTPMDSSVLTKENFMDYEGAAEGNHWDFTRFNPVHFRLFEKRIQDLMEMGIEADLIILHPYDRWGFSEMDAESDDRYWNYVIARFAAYRNVWWSLANEFDIMKKKTLADWERYARIICERDPYNHLRSVHHCGQQYDYKRPWITHCSLQRIDRHQTTELTAEYAQRFQKPVIWDEIAYEGNINHCWGNISGQELVRRFWEATIRGGYAGHGETYMHPEDILWWSHGGELHGDSPERIKFLHRILCETPGLGLQPMSMPVYNRSNAFAWDDEVAVPVDGAYRGTYFLLYFGYFRPAFREYLLDNENEYEVEVIDTWEMTIKKAGTFKGKIHVDLPGKEYMAIRIRKVEH</sequence>
<gene>
    <name evidence="4" type="ORF">H8702_12835</name>
</gene>
<dbReference type="PANTHER" id="PTHR37836">
    <property type="entry name" value="LMO1036 PROTEIN"/>
    <property type="match status" value="1"/>
</dbReference>
<protein>
    <submittedName>
        <fullName evidence="4">DUF5605 domain-containing protein</fullName>
    </submittedName>
</protein>
<dbReference type="Pfam" id="PF13204">
    <property type="entry name" value="Apiosidase"/>
    <property type="match status" value="1"/>
</dbReference>
<keyword evidence="5" id="KW-1185">Reference proteome</keyword>
<dbReference type="Gene3D" id="3.20.20.80">
    <property type="entry name" value="Glycosidases"/>
    <property type="match status" value="1"/>
</dbReference>
<accession>A0A8J6PCR2</accession>
<dbReference type="Pfam" id="PF16586">
    <property type="entry name" value="DUF5060"/>
    <property type="match status" value="1"/>
</dbReference>
<dbReference type="Proteomes" id="UP000632659">
    <property type="component" value="Unassembled WGS sequence"/>
</dbReference>
<dbReference type="AlphaFoldDB" id="A0A8J6PCR2"/>
<evidence type="ECO:0000259" key="3">
    <source>
        <dbReference type="Pfam" id="PF18310"/>
    </source>
</evidence>
<evidence type="ECO:0000259" key="1">
    <source>
        <dbReference type="Pfam" id="PF13204"/>
    </source>
</evidence>
<dbReference type="EMBL" id="JACRTL010000009">
    <property type="protein sequence ID" value="MBC8611977.1"/>
    <property type="molecule type" value="Genomic_DNA"/>
</dbReference>
<comment type="caution">
    <text evidence="4">The sequence shown here is derived from an EMBL/GenBank/DDBJ whole genome shotgun (WGS) entry which is preliminary data.</text>
</comment>
<dbReference type="SUPFAM" id="SSF51445">
    <property type="entry name" value="(Trans)glycosidases"/>
    <property type="match status" value="1"/>
</dbReference>
<dbReference type="InterPro" id="IPR041239">
    <property type="entry name" value="DUF5605"/>
</dbReference>
<dbReference type="Gene3D" id="2.60.40.3950">
    <property type="match status" value="1"/>
</dbReference>